<evidence type="ECO:0000313" key="3">
    <source>
        <dbReference type="Proteomes" id="UP001208567"/>
    </source>
</evidence>
<dbReference type="PROSITE" id="PS50206">
    <property type="entry name" value="RHODANESE_3"/>
    <property type="match status" value="1"/>
</dbReference>
<dbReference type="PANTHER" id="PTHR43031">
    <property type="entry name" value="FAD-DEPENDENT OXIDOREDUCTASE"/>
    <property type="match status" value="1"/>
</dbReference>
<dbReference type="Pfam" id="PF00581">
    <property type="entry name" value="Rhodanese"/>
    <property type="match status" value="1"/>
</dbReference>
<reference evidence="2 3" key="1">
    <citation type="journal article" date="2024" name="Int. J. Syst. Evol. Microbiol.">
        <title>Clostridium omnivorum sp. nov., isolated from anoxic soil under the treatment of reductive soil disinfestation.</title>
        <authorList>
            <person name="Ueki A."/>
            <person name="Tonouchi A."/>
            <person name="Kaku N."/>
            <person name="Honma S."/>
            <person name="Ueki K."/>
        </authorList>
    </citation>
    <scope>NUCLEOTIDE SEQUENCE [LARGE SCALE GENOMIC DNA]</scope>
    <source>
        <strain evidence="2 3">E14</strain>
    </source>
</reference>
<dbReference type="Gene3D" id="3.40.250.10">
    <property type="entry name" value="Rhodanese-like domain"/>
    <property type="match status" value="1"/>
</dbReference>
<comment type="caution">
    <text evidence="2">The sequence shown here is derived from an EMBL/GenBank/DDBJ whole genome shotgun (WGS) entry which is preliminary data.</text>
</comment>
<keyword evidence="3" id="KW-1185">Reference proteome</keyword>
<protein>
    <submittedName>
        <fullName evidence="2">Sulfurtransferase</fullName>
    </submittedName>
</protein>
<dbReference type="EMBL" id="BRXR01000001">
    <property type="protein sequence ID" value="GLC32786.1"/>
    <property type="molecule type" value="Genomic_DNA"/>
</dbReference>
<dbReference type="CDD" id="cd00158">
    <property type="entry name" value="RHOD"/>
    <property type="match status" value="1"/>
</dbReference>
<evidence type="ECO:0000259" key="1">
    <source>
        <dbReference type="PROSITE" id="PS50206"/>
    </source>
</evidence>
<gene>
    <name evidence="2" type="ORF">bsdE14_41960</name>
</gene>
<dbReference type="SUPFAM" id="SSF52821">
    <property type="entry name" value="Rhodanese/Cell cycle control phosphatase"/>
    <property type="match status" value="1"/>
</dbReference>
<feature type="domain" description="Rhodanese" evidence="1">
    <location>
        <begin position="21"/>
        <end position="105"/>
    </location>
</feature>
<organism evidence="2 3">
    <name type="scientific">Clostridium omnivorum</name>
    <dbReference type="NCBI Taxonomy" id="1604902"/>
    <lineage>
        <taxon>Bacteria</taxon>
        <taxon>Bacillati</taxon>
        <taxon>Bacillota</taxon>
        <taxon>Clostridia</taxon>
        <taxon>Eubacteriales</taxon>
        <taxon>Clostridiaceae</taxon>
        <taxon>Clostridium</taxon>
    </lineage>
</organism>
<dbReference type="InterPro" id="IPR001763">
    <property type="entry name" value="Rhodanese-like_dom"/>
</dbReference>
<sequence length="106" mass="11991">MFPFSFKSTFSSVDVNDLEELFGKINLIDVREQYEYRSGHLPTAKNIPMGELLNDPEKFLDKSKEYYIICQSGSRSSRTCSMLKNSGYNVINVSGGTGRYSGSLKR</sequence>
<dbReference type="SMART" id="SM00450">
    <property type="entry name" value="RHOD"/>
    <property type="match status" value="1"/>
</dbReference>
<dbReference type="InterPro" id="IPR036873">
    <property type="entry name" value="Rhodanese-like_dom_sf"/>
</dbReference>
<dbReference type="RefSeq" id="WP_264852093.1">
    <property type="nucleotide sequence ID" value="NZ_BRXR01000001.1"/>
</dbReference>
<dbReference type="Proteomes" id="UP001208567">
    <property type="component" value="Unassembled WGS sequence"/>
</dbReference>
<evidence type="ECO:0000313" key="2">
    <source>
        <dbReference type="EMBL" id="GLC32786.1"/>
    </source>
</evidence>
<accession>A0ABQ5NC87</accession>
<name>A0ABQ5NC87_9CLOT</name>
<proteinExistence type="predicted"/>
<dbReference type="InterPro" id="IPR050229">
    <property type="entry name" value="GlpE_sulfurtransferase"/>
</dbReference>
<dbReference type="PANTHER" id="PTHR43031:SF17">
    <property type="entry name" value="SULFURTRANSFERASE YTWF-RELATED"/>
    <property type="match status" value="1"/>
</dbReference>